<feature type="transmembrane region" description="Helical" evidence="1">
    <location>
        <begin position="121"/>
        <end position="137"/>
    </location>
</feature>
<dbReference type="GeneID" id="96613707"/>
<keyword evidence="1" id="KW-1133">Transmembrane helix</keyword>
<keyword evidence="1" id="KW-0472">Membrane</keyword>
<dbReference type="STRING" id="332999.SAMN04488511_11325"/>
<dbReference type="GO" id="GO:0016020">
    <property type="term" value="C:membrane"/>
    <property type="evidence" value="ECO:0007669"/>
    <property type="project" value="InterPro"/>
</dbReference>
<dbReference type="Pfam" id="PF06580">
    <property type="entry name" value="His_kinase"/>
    <property type="match status" value="1"/>
</dbReference>
<keyword evidence="3" id="KW-0418">Kinase</keyword>
<dbReference type="OrthoDB" id="9792992at2"/>
<feature type="transmembrane region" description="Helical" evidence="1">
    <location>
        <begin position="40"/>
        <end position="64"/>
    </location>
</feature>
<dbReference type="Proteomes" id="UP000198836">
    <property type="component" value="Unassembled WGS sequence"/>
</dbReference>
<dbReference type="PANTHER" id="PTHR34220:SF7">
    <property type="entry name" value="SENSOR HISTIDINE KINASE YPDA"/>
    <property type="match status" value="1"/>
</dbReference>
<evidence type="ECO:0000313" key="3">
    <source>
        <dbReference type="EMBL" id="SFA54128.1"/>
    </source>
</evidence>
<dbReference type="EMBL" id="FOJM01000013">
    <property type="protein sequence ID" value="SFA54128.1"/>
    <property type="molecule type" value="Genomic_DNA"/>
</dbReference>
<keyword evidence="1" id="KW-0812">Transmembrane</keyword>
<dbReference type="InterPro" id="IPR050640">
    <property type="entry name" value="Bact_2-comp_sensor_kinase"/>
</dbReference>
<evidence type="ECO:0000259" key="2">
    <source>
        <dbReference type="Pfam" id="PF06580"/>
    </source>
</evidence>
<evidence type="ECO:0000256" key="1">
    <source>
        <dbReference type="SAM" id="Phobius"/>
    </source>
</evidence>
<dbReference type="PANTHER" id="PTHR34220">
    <property type="entry name" value="SENSOR HISTIDINE KINASE YPDA"/>
    <property type="match status" value="1"/>
</dbReference>
<feature type="transmembrane region" description="Helical" evidence="1">
    <location>
        <begin position="76"/>
        <end position="101"/>
    </location>
</feature>
<proteinExistence type="predicted"/>
<feature type="domain" description="Signal transduction histidine kinase internal region" evidence="2">
    <location>
        <begin position="174"/>
        <end position="248"/>
    </location>
</feature>
<reference evidence="4" key="1">
    <citation type="submission" date="2016-10" db="EMBL/GenBank/DDBJ databases">
        <authorList>
            <person name="Varghese N."/>
            <person name="Submissions S."/>
        </authorList>
    </citation>
    <scope>NUCLEOTIDE SEQUENCE [LARGE SCALE GENOMIC DNA]</scope>
    <source>
        <strain evidence="4">DSM 18130</strain>
    </source>
</reference>
<accession>A0A1I0TQV3</accession>
<gene>
    <name evidence="3" type="ORF">SAMN04488511_11325</name>
</gene>
<keyword evidence="4" id="KW-1185">Reference proteome</keyword>
<evidence type="ECO:0000313" key="4">
    <source>
        <dbReference type="Proteomes" id="UP000198836"/>
    </source>
</evidence>
<dbReference type="GO" id="GO:0000155">
    <property type="term" value="F:phosphorelay sensor kinase activity"/>
    <property type="evidence" value="ECO:0007669"/>
    <property type="project" value="InterPro"/>
</dbReference>
<protein>
    <submittedName>
        <fullName evidence="3">Histidine kinase</fullName>
    </submittedName>
</protein>
<dbReference type="InterPro" id="IPR010559">
    <property type="entry name" value="Sig_transdc_His_kin_internal"/>
</dbReference>
<sequence length="359" mass="42050">MIKIIKKCIKKYWIHLLAWGVFIAYETVLIGLIYGVFGNLLTYCLHYAIVISYFYTVCFIGLPWATRFKNQTFYRIPLIFTVLFCIYLFFNLGADMLLIRYHIITHKVSVALNRDYVLSTLYRYIYFSGFASAYYFIRTYFFEKKRSNELEEQRLLAIINEERMADMLSKSHNDFLRAQINPHFLFNTLSYVYNNIKINPEDAGEAVIVLSDIMRFAIDSGVDDMVIIKDEMAQVEKLVYLYQLRKNQSIFIDLYFSAETMHLRMIPLVLLTLMENMFKHGNLCVEEKPALMAVFAEDNLLFIQTSNLVSYTIEKIGTNSGMKNIESRLRTAFGENLKFTYGLEGEDLFRVDIVIPLGR</sequence>
<dbReference type="AlphaFoldDB" id="A0A1I0TQV3"/>
<organism evidence="3 4">
    <name type="scientific">Pedobacter suwonensis</name>
    <dbReference type="NCBI Taxonomy" id="332999"/>
    <lineage>
        <taxon>Bacteria</taxon>
        <taxon>Pseudomonadati</taxon>
        <taxon>Bacteroidota</taxon>
        <taxon>Sphingobacteriia</taxon>
        <taxon>Sphingobacteriales</taxon>
        <taxon>Sphingobacteriaceae</taxon>
        <taxon>Pedobacter</taxon>
    </lineage>
</organism>
<dbReference type="RefSeq" id="WP_090985395.1">
    <property type="nucleotide sequence ID" value="NZ_CP031708.1"/>
</dbReference>
<feature type="transmembrane region" description="Helical" evidence="1">
    <location>
        <begin position="12"/>
        <end position="34"/>
    </location>
</feature>
<keyword evidence="3" id="KW-0808">Transferase</keyword>
<name>A0A1I0TQV3_9SPHI</name>